<keyword evidence="2" id="KW-0519">Myristate</keyword>
<evidence type="ECO:0000259" key="5">
    <source>
        <dbReference type="Pfam" id="PF02337"/>
    </source>
</evidence>
<dbReference type="Pfam" id="PF02337">
    <property type="entry name" value="Gag_p10"/>
    <property type="match status" value="1"/>
</dbReference>
<dbReference type="SUPFAM" id="SSF47836">
    <property type="entry name" value="Retroviral matrix proteins"/>
    <property type="match status" value="1"/>
</dbReference>
<keyword evidence="4" id="KW-0472">Membrane</keyword>
<organism evidence="6 7">
    <name type="scientific">Cervus elaphus hippelaphus</name>
    <name type="common">European red deer</name>
    <dbReference type="NCBI Taxonomy" id="46360"/>
    <lineage>
        <taxon>Eukaryota</taxon>
        <taxon>Metazoa</taxon>
        <taxon>Chordata</taxon>
        <taxon>Craniata</taxon>
        <taxon>Vertebrata</taxon>
        <taxon>Euteleostomi</taxon>
        <taxon>Mammalia</taxon>
        <taxon>Eutheria</taxon>
        <taxon>Laurasiatheria</taxon>
        <taxon>Artiodactyla</taxon>
        <taxon>Ruminantia</taxon>
        <taxon>Pecora</taxon>
        <taxon>Cervidae</taxon>
        <taxon>Cervinae</taxon>
        <taxon>Cervus</taxon>
    </lineage>
</organism>
<evidence type="ECO:0000256" key="1">
    <source>
        <dbReference type="ARBA" id="ARBA00004370"/>
    </source>
</evidence>
<keyword evidence="7" id="KW-1185">Reference proteome</keyword>
<evidence type="ECO:0000313" key="7">
    <source>
        <dbReference type="Proteomes" id="UP000242450"/>
    </source>
</evidence>
<dbReference type="GO" id="GO:0016020">
    <property type="term" value="C:membrane"/>
    <property type="evidence" value="ECO:0007669"/>
    <property type="project" value="UniProtKB-SubCell"/>
</dbReference>
<evidence type="ECO:0000313" key="6">
    <source>
        <dbReference type="EMBL" id="OWK07351.1"/>
    </source>
</evidence>
<sequence length="134" mass="15405">MGQMVGKPHHFSTLLYHLFKVQGFLVKHLQIEACLQTVVECNPWFPEEGSFDLEIWRQVKENVKRSVRQGKNILIDFWPLWALTEVVILPLQEGTYPKVSPSTEPNDSDNDSLMTPFSIKTDNSFLNNNSLPAF</sequence>
<keyword evidence="3" id="KW-0677">Repeat</keyword>
<reference evidence="6 7" key="1">
    <citation type="journal article" date="2018" name="Mol. Genet. Genomics">
        <title>The red deer Cervus elaphus genome CerEla1.0: sequencing, annotating, genes, and chromosomes.</title>
        <authorList>
            <person name="Bana N.A."/>
            <person name="Nyiri A."/>
            <person name="Nagy J."/>
            <person name="Frank K."/>
            <person name="Nagy T."/>
            <person name="Steger V."/>
            <person name="Schiller M."/>
            <person name="Lakatos P."/>
            <person name="Sugar L."/>
            <person name="Horn P."/>
            <person name="Barta E."/>
            <person name="Orosz L."/>
        </authorList>
    </citation>
    <scope>NUCLEOTIDE SEQUENCE [LARGE SCALE GENOMIC DNA]</scope>
    <source>
        <strain evidence="6">Hungarian</strain>
    </source>
</reference>
<comment type="subcellular location">
    <subcellularLocation>
        <location evidence="1">Membrane</location>
    </subcellularLocation>
</comment>
<comment type="caution">
    <text evidence="6">The sequence shown here is derived from an EMBL/GenBank/DDBJ whole genome shotgun (WGS) entry which is preliminary data.</text>
</comment>
<dbReference type="OrthoDB" id="9710610at2759"/>
<dbReference type="Gene3D" id="1.10.150.490">
    <property type="entry name" value="Retroviral GAG p10 protein"/>
    <property type="match status" value="1"/>
</dbReference>
<dbReference type="EMBL" id="MKHE01000016">
    <property type="protein sequence ID" value="OWK07351.1"/>
    <property type="molecule type" value="Genomic_DNA"/>
</dbReference>
<name>A0A212CMZ4_CEREH</name>
<dbReference type="InterPro" id="IPR050195">
    <property type="entry name" value="Primate_lentivir_Gag_pol-like"/>
</dbReference>
<accession>A0A212CMZ4</accession>
<dbReference type="InterPro" id="IPR038124">
    <property type="entry name" value="B_retro_matrix_sf"/>
</dbReference>
<dbReference type="Proteomes" id="UP000242450">
    <property type="component" value="Chromosome 16"/>
</dbReference>
<dbReference type="GO" id="GO:0005198">
    <property type="term" value="F:structural molecule activity"/>
    <property type="evidence" value="ECO:0007669"/>
    <property type="project" value="InterPro"/>
</dbReference>
<dbReference type="InterPro" id="IPR003322">
    <property type="entry name" value="B_retro_matrix"/>
</dbReference>
<gene>
    <name evidence="6" type="ORF">Celaphus_00017171</name>
</gene>
<evidence type="ECO:0000256" key="2">
    <source>
        <dbReference type="ARBA" id="ARBA00022707"/>
    </source>
</evidence>
<proteinExistence type="predicted"/>
<dbReference type="AlphaFoldDB" id="A0A212CMZ4"/>
<dbReference type="PANTHER" id="PTHR40389">
    <property type="entry name" value="ENDOGENOUS RETROVIRUS GROUP K MEMBER 24 GAG POLYPROTEIN-RELATED"/>
    <property type="match status" value="1"/>
</dbReference>
<dbReference type="PANTHER" id="PTHR40389:SF2">
    <property type="entry name" value="ENDOGENOUS RETROVIRUS GROUP K MEMBER 24 GAG POLYPROTEIN-RELATED"/>
    <property type="match status" value="1"/>
</dbReference>
<dbReference type="InterPro" id="IPR010999">
    <property type="entry name" value="Retrovr_matrix"/>
</dbReference>
<evidence type="ECO:0000256" key="3">
    <source>
        <dbReference type="ARBA" id="ARBA00022737"/>
    </source>
</evidence>
<evidence type="ECO:0000256" key="4">
    <source>
        <dbReference type="ARBA" id="ARBA00023136"/>
    </source>
</evidence>
<protein>
    <recommendedName>
        <fullName evidence="5">Beta-retroviral matrix protein domain-containing protein</fullName>
    </recommendedName>
</protein>
<feature type="domain" description="Beta-retroviral matrix protein" evidence="5">
    <location>
        <begin position="9"/>
        <end position="84"/>
    </location>
</feature>
<keyword evidence="2" id="KW-0449">Lipoprotein</keyword>